<comment type="similarity">
    <text evidence="7">Belongs to the binding-protein-dependent transport system permease family.</text>
</comment>
<evidence type="ECO:0000259" key="8">
    <source>
        <dbReference type="PROSITE" id="PS50928"/>
    </source>
</evidence>
<dbReference type="CDD" id="cd06261">
    <property type="entry name" value="TM_PBP2"/>
    <property type="match status" value="1"/>
</dbReference>
<proteinExistence type="inferred from homology"/>
<dbReference type="PANTHER" id="PTHR30151:SF20">
    <property type="entry name" value="ABC TRANSPORTER PERMEASE PROTEIN HI_0355-RELATED"/>
    <property type="match status" value="1"/>
</dbReference>
<name>W9GJI7_9MICO</name>
<feature type="transmembrane region" description="Helical" evidence="7">
    <location>
        <begin position="56"/>
        <end position="76"/>
    </location>
</feature>
<dbReference type="SUPFAM" id="SSF161098">
    <property type="entry name" value="MetI-like"/>
    <property type="match status" value="1"/>
</dbReference>
<dbReference type="EMBL" id="AWQS01000160">
    <property type="protein sequence ID" value="EWT04983.1"/>
    <property type="molecule type" value="Genomic_DNA"/>
</dbReference>
<feature type="domain" description="ABC transmembrane type-1" evidence="8">
    <location>
        <begin position="48"/>
        <end position="228"/>
    </location>
</feature>
<evidence type="ECO:0000313" key="9">
    <source>
        <dbReference type="EMBL" id="EWT04983.1"/>
    </source>
</evidence>
<comment type="subcellular location">
    <subcellularLocation>
        <location evidence="1 7">Cell membrane</location>
        <topology evidence="1 7">Multi-pass membrane protein</topology>
    </subcellularLocation>
</comment>
<keyword evidence="5 7" id="KW-1133">Transmembrane helix</keyword>
<reference evidence="10" key="1">
    <citation type="submission" date="2013-08" db="EMBL/GenBank/DDBJ databases">
        <title>Intrasporangium oryzae NRRL B-24470.</title>
        <authorList>
            <person name="Liu H."/>
            <person name="Wang G."/>
        </authorList>
    </citation>
    <scope>NUCLEOTIDE SEQUENCE [LARGE SCALE GENOMIC DNA]</scope>
    <source>
        <strain evidence="10">Q5-1</strain>
    </source>
</reference>
<gene>
    <name evidence="9" type="ORF">N864_08425</name>
</gene>
<evidence type="ECO:0000256" key="4">
    <source>
        <dbReference type="ARBA" id="ARBA00022692"/>
    </source>
</evidence>
<feature type="transmembrane region" description="Helical" evidence="7">
    <location>
        <begin position="155"/>
        <end position="183"/>
    </location>
</feature>
<feature type="transmembrane region" description="Helical" evidence="7">
    <location>
        <begin position="203"/>
        <end position="227"/>
    </location>
</feature>
<sequence length="244" mass="25370">MGVLGLVLLAWQLYYISGAGSAALNKSPGQVWTAFTALMADGTLASNLWATMQAVIIALLLAGVVGTTIGLALALMPRVEAAVGPMISGLNSMPRVALAPVFIIAFGIGITAKVALAFSVVVFVFLLNARAGVNSADPDIVRLARTMGLSKTQQFFKVLLPIATPSIFAAVRLGLIYSLLGVVTSELITARDGLGQLVAQYSAGFNMAAVYAILIVLAVVAGILNSLTGLAEKWVLRWQAPQGD</sequence>
<keyword evidence="10" id="KW-1185">Reference proteome</keyword>
<dbReference type="AlphaFoldDB" id="W9GJI7"/>
<evidence type="ECO:0000256" key="6">
    <source>
        <dbReference type="ARBA" id="ARBA00023136"/>
    </source>
</evidence>
<keyword evidence="2 7" id="KW-0813">Transport</keyword>
<dbReference type="Pfam" id="PF00528">
    <property type="entry name" value="BPD_transp_1"/>
    <property type="match status" value="1"/>
</dbReference>
<dbReference type="GO" id="GO:0005886">
    <property type="term" value="C:plasma membrane"/>
    <property type="evidence" value="ECO:0007669"/>
    <property type="project" value="UniProtKB-SubCell"/>
</dbReference>
<evidence type="ECO:0000256" key="7">
    <source>
        <dbReference type="RuleBase" id="RU363032"/>
    </source>
</evidence>
<evidence type="ECO:0000256" key="2">
    <source>
        <dbReference type="ARBA" id="ARBA00022448"/>
    </source>
</evidence>
<evidence type="ECO:0000313" key="10">
    <source>
        <dbReference type="Proteomes" id="UP000019494"/>
    </source>
</evidence>
<evidence type="ECO:0000256" key="3">
    <source>
        <dbReference type="ARBA" id="ARBA00022475"/>
    </source>
</evidence>
<protein>
    <submittedName>
        <fullName evidence="9">ABC transporter permease</fullName>
    </submittedName>
</protein>
<feature type="transmembrane region" description="Helical" evidence="7">
    <location>
        <begin position="31"/>
        <end position="49"/>
    </location>
</feature>
<dbReference type="InterPro" id="IPR000515">
    <property type="entry name" value="MetI-like"/>
</dbReference>
<organism evidence="9 10">
    <name type="scientific">Intrasporangium chromatireducens Q5-1</name>
    <dbReference type="NCBI Taxonomy" id="584657"/>
    <lineage>
        <taxon>Bacteria</taxon>
        <taxon>Bacillati</taxon>
        <taxon>Actinomycetota</taxon>
        <taxon>Actinomycetes</taxon>
        <taxon>Micrococcales</taxon>
        <taxon>Intrasporangiaceae</taxon>
        <taxon>Intrasporangium</taxon>
    </lineage>
</organism>
<dbReference type="InterPro" id="IPR035906">
    <property type="entry name" value="MetI-like_sf"/>
</dbReference>
<dbReference type="PROSITE" id="PS50928">
    <property type="entry name" value="ABC_TM1"/>
    <property type="match status" value="1"/>
</dbReference>
<dbReference type="Proteomes" id="UP000019494">
    <property type="component" value="Unassembled WGS sequence"/>
</dbReference>
<keyword evidence="3" id="KW-1003">Cell membrane</keyword>
<dbReference type="Gene3D" id="1.10.3720.10">
    <property type="entry name" value="MetI-like"/>
    <property type="match status" value="1"/>
</dbReference>
<dbReference type="PANTHER" id="PTHR30151">
    <property type="entry name" value="ALKANE SULFONATE ABC TRANSPORTER-RELATED, MEMBRANE SUBUNIT"/>
    <property type="match status" value="1"/>
</dbReference>
<accession>W9GJI7</accession>
<keyword evidence="4 7" id="KW-0812">Transmembrane</keyword>
<comment type="caution">
    <text evidence="9">The sequence shown here is derived from an EMBL/GenBank/DDBJ whole genome shotgun (WGS) entry which is preliminary data.</text>
</comment>
<feature type="transmembrane region" description="Helical" evidence="7">
    <location>
        <begin position="96"/>
        <end position="127"/>
    </location>
</feature>
<keyword evidence="6 7" id="KW-0472">Membrane</keyword>
<evidence type="ECO:0000256" key="5">
    <source>
        <dbReference type="ARBA" id="ARBA00022989"/>
    </source>
</evidence>
<evidence type="ECO:0000256" key="1">
    <source>
        <dbReference type="ARBA" id="ARBA00004651"/>
    </source>
</evidence>
<dbReference type="GO" id="GO:0055085">
    <property type="term" value="P:transmembrane transport"/>
    <property type="evidence" value="ECO:0007669"/>
    <property type="project" value="InterPro"/>
</dbReference>